<comment type="caution">
    <text evidence="1">The sequence shown here is derived from an EMBL/GenBank/DDBJ whole genome shotgun (WGS) entry which is preliminary data.</text>
</comment>
<accession>A0AAW9CNP7</accession>
<organism evidence="1 2">
    <name type="scientific">Burkholderia thailandensis</name>
    <dbReference type="NCBI Taxonomy" id="57975"/>
    <lineage>
        <taxon>Bacteria</taxon>
        <taxon>Pseudomonadati</taxon>
        <taxon>Pseudomonadota</taxon>
        <taxon>Betaproteobacteria</taxon>
        <taxon>Burkholderiales</taxon>
        <taxon>Burkholderiaceae</taxon>
        <taxon>Burkholderia</taxon>
        <taxon>pseudomallei group</taxon>
    </lineage>
</organism>
<name>A0AAW9CNP7_BURTH</name>
<dbReference type="Proteomes" id="UP001272137">
    <property type="component" value="Unassembled WGS sequence"/>
</dbReference>
<gene>
    <name evidence="1" type="ORF">C7S16_7117</name>
</gene>
<evidence type="ECO:0000313" key="1">
    <source>
        <dbReference type="EMBL" id="MDW9250713.1"/>
    </source>
</evidence>
<sequence>MVRRGRGAALDGGVHLSGSPGVGVFECAGARVRHRAEDPPGGAQRERR</sequence>
<dbReference type="EMBL" id="QXCT01000001">
    <property type="protein sequence ID" value="MDW9250713.1"/>
    <property type="molecule type" value="Genomic_DNA"/>
</dbReference>
<evidence type="ECO:0000313" key="2">
    <source>
        <dbReference type="Proteomes" id="UP001272137"/>
    </source>
</evidence>
<protein>
    <submittedName>
        <fullName evidence="1">Uncharacterized protein</fullName>
    </submittedName>
</protein>
<proteinExistence type="predicted"/>
<dbReference type="AlphaFoldDB" id="A0AAW9CNP7"/>
<reference evidence="1" key="1">
    <citation type="submission" date="2018-08" db="EMBL/GenBank/DDBJ databases">
        <title>Identification of Burkholderia cepacia strains that express a Burkholderia pseudomallei-like capsular polysaccharide.</title>
        <authorList>
            <person name="Burtnick M.N."/>
            <person name="Vongsouvath M."/>
            <person name="Newton P."/>
            <person name="Wuthiekanun V."/>
            <person name="Limmathurotsakul D."/>
            <person name="Brett P.J."/>
            <person name="Chantratita N."/>
            <person name="Dance D.A."/>
        </authorList>
    </citation>
    <scope>NUCLEOTIDE SEQUENCE</scope>
    <source>
        <strain evidence="1">SBXCC001</strain>
    </source>
</reference>